<dbReference type="Gene3D" id="1.10.1410.10">
    <property type="match status" value="2"/>
</dbReference>
<keyword evidence="3 5" id="KW-0694">RNA-binding</keyword>
<dbReference type="InterPro" id="IPR005554">
    <property type="entry name" value="NOL6/Upt22"/>
</dbReference>
<keyword evidence="4 5" id="KW-0539">Nucleus</keyword>
<dbReference type="InterPro" id="IPR011032">
    <property type="entry name" value="GroES-like_sf"/>
</dbReference>
<evidence type="ECO:0000256" key="2">
    <source>
        <dbReference type="ARBA" id="ARBA00006674"/>
    </source>
</evidence>
<dbReference type="AlphaFoldDB" id="A0A4Z0A7S1"/>
<proteinExistence type="inferred from homology"/>
<dbReference type="GO" id="GO:0032545">
    <property type="term" value="C:CURI complex"/>
    <property type="evidence" value="ECO:0007669"/>
    <property type="project" value="TreeGrafter"/>
</dbReference>
<comment type="similarity">
    <text evidence="2 5">Belongs to the NRAP family.</text>
</comment>
<feature type="region of interest" description="Disordered" evidence="6">
    <location>
        <begin position="676"/>
        <end position="697"/>
    </location>
</feature>
<dbReference type="GO" id="GO:0003723">
    <property type="term" value="F:RNA binding"/>
    <property type="evidence" value="ECO:0007669"/>
    <property type="project" value="UniProtKB-KW"/>
</dbReference>
<accession>A0A4Z0A7S1</accession>
<evidence type="ECO:0000259" key="7">
    <source>
        <dbReference type="SMART" id="SM00829"/>
    </source>
</evidence>
<evidence type="ECO:0000313" key="8">
    <source>
        <dbReference type="EMBL" id="TFY82387.1"/>
    </source>
</evidence>
<feature type="non-terminal residue" evidence="8">
    <location>
        <position position="1215"/>
    </location>
</feature>
<dbReference type="SUPFAM" id="SSF50129">
    <property type="entry name" value="GroES-like"/>
    <property type="match status" value="1"/>
</dbReference>
<organism evidence="8 9">
    <name type="scientific">Hericium alpestre</name>
    <dbReference type="NCBI Taxonomy" id="135208"/>
    <lineage>
        <taxon>Eukaryota</taxon>
        <taxon>Fungi</taxon>
        <taxon>Dikarya</taxon>
        <taxon>Basidiomycota</taxon>
        <taxon>Agaricomycotina</taxon>
        <taxon>Agaricomycetes</taxon>
        <taxon>Russulales</taxon>
        <taxon>Hericiaceae</taxon>
        <taxon>Hericium</taxon>
    </lineage>
</organism>
<dbReference type="InterPro" id="IPR036291">
    <property type="entry name" value="NAD(P)-bd_dom_sf"/>
</dbReference>
<dbReference type="STRING" id="135208.A0A4Z0A7S1"/>
<evidence type="ECO:0000256" key="4">
    <source>
        <dbReference type="ARBA" id="ARBA00023242"/>
    </source>
</evidence>
<feature type="domain" description="Enoyl reductase (ER)" evidence="7">
    <location>
        <begin position="17"/>
        <end position="340"/>
    </location>
</feature>
<dbReference type="GO" id="GO:0032040">
    <property type="term" value="C:small-subunit processome"/>
    <property type="evidence" value="ECO:0007669"/>
    <property type="project" value="TreeGrafter"/>
</dbReference>
<sequence length="1215" mass="132418">MSHGIPTRQKAVVVAEGGKVVLTEVDVPRPGPEQVLVKVVAAALNNCDWKTVIYAKALGAVVGSDFAGTIVEIGSDVSPGTRTIGERVAGFVHGGVKPNGTCAEYVVVDPHILITLPPSISFENGAQLGVSPFAAAQTLYTTHELPPVVRRPRRSETLLVFGGATCIGQYVIQLAKLGGLNIVACCCSRNFSLVEKIGADQVYDYTAPYMSNTVRIATGGHLRYAVDCVSERHSPRQVAWSLGSTGGIVAAIQRYGSPRLGVEVKSSTPFTLLPEDFSYPIEHKSDPAEIERGTVYAKLWTDILSKDMVQLAPINLLPDGLAGVEKGFEYMMEGKRKTALELPYGGKKKKQLQADEDAVVNGGVVSDEEMRPSSQKGSGQEDEDEDVEMNASGSEGEDEEWGGIGESDEAVDQKAKHGGGKPKKPPTGEEVREIKEATDLFRSSSFKLQIDALLPNVRPKESRKQPLERFLLVLHECLTSAPSVPPQHPLEAARLLLSSESTKLPKGKQIKNKGKAKAAPVPIAVPYPLPLPTEDANWKVAFEAPTDVLLVGSWANQVSVKAKDDEPWGVDLAVEMPATLFQEKDYMNGRFFHKRAFYLAVLARHLSSQSTLNVDLLYESKNGDPRATTLVLRPRNDGSPNDFTKLQAQVRIIPVLPSSSPIPLARLAPHRSNFRVHERSDASDAAEAPSSENRPTPLYNSAVLLSATPKPHLLSIHALKQNTPAYTDALALLRIWANQRGYGEGKRPSVSGFEGRGQWWSALLEALVNGEEPIDTTNNKGSAKRKPLGKGLSSYQLFKAALDFLARYDLIHERVFVKAKDGHRFPPQDYDAHHEVAFMDSSSLVNLLAGVSPSSLQMLRHDAKKTLQTLDNPISEDPFSEVFLKEHRDLFTRFDAVLRVDISTAKLRQPSVHATLEHGSPAQALFASLDSVLRRGLGQRVKALCILHPSSQPRPLSQAHPSAPAIVSIGLVFDIDHAFRLVDHGPAASKTESAAAEEFRDFWGDKAELRRFKDGSIVESVVWDVKNADERAFIPVMVVRHVLKRHLNVDADAVQAWQPAFDTTLRLPESISSILPSNGIQAGFKAAMTAFDGLVKAIKALDKELPLGVLNVSPISEYLRYTSVLSPTAVPVSSLSLLPECGRYQPVMDVVLEFEKSARWPDNLEAIQKTKLAFLERLASALMASVQSTTVRVVVGHSLGDSPICDQARLEIVTP</sequence>
<dbReference type="Gene3D" id="3.90.180.10">
    <property type="entry name" value="Medium-chain alcohol dehydrogenases, catalytic domain"/>
    <property type="match status" value="1"/>
</dbReference>
<dbReference type="GO" id="GO:0006409">
    <property type="term" value="P:tRNA export from nucleus"/>
    <property type="evidence" value="ECO:0007669"/>
    <property type="project" value="TreeGrafter"/>
</dbReference>
<protein>
    <recommendedName>
        <fullName evidence="5">U3 small nucleolar RNA-associated protein 22</fullName>
    </recommendedName>
</protein>
<gene>
    <name evidence="8" type="ORF">EWM64_g1615</name>
</gene>
<dbReference type="InterPro" id="IPR047122">
    <property type="entry name" value="Trans-enoyl_RdTase-like"/>
</dbReference>
<dbReference type="PANTHER" id="PTHR17972">
    <property type="entry name" value="NUCLEOLAR RNA-ASSOCIATED PROTEIN"/>
    <property type="match status" value="1"/>
</dbReference>
<dbReference type="EMBL" id="SFCI01000113">
    <property type="protein sequence ID" value="TFY82387.1"/>
    <property type="molecule type" value="Genomic_DNA"/>
</dbReference>
<evidence type="ECO:0000256" key="6">
    <source>
        <dbReference type="SAM" id="MobiDB-lite"/>
    </source>
</evidence>
<dbReference type="Pfam" id="PF08240">
    <property type="entry name" value="ADH_N"/>
    <property type="match status" value="1"/>
</dbReference>
<evidence type="ECO:0000256" key="1">
    <source>
        <dbReference type="ARBA" id="ARBA00004604"/>
    </source>
</evidence>
<dbReference type="GO" id="GO:0006364">
    <property type="term" value="P:rRNA processing"/>
    <property type="evidence" value="ECO:0007669"/>
    <property type="project" value="UniProtKB-KW"/>
</dbReference>
<feature type="compositionally biased region" description="Acidic residues" evidence="6">
    <location>
        <begin position="395"/>
        <end position="410"/>
    </location>
</feature>
<dbReference type="SUPFAM" id="SSF51735">
    <property type="entry name" value="NAD(P)-binding Rossmann-fold domains"/>
    <property type="match status" value="1"/>
</dbReference>
<dbReference type="GO" id="GO:0016651">
    <property type="term" value="F:oxidoreductase activity, acting on NAD(P)H"/>
    <property type="evidence" value="ECO:0007669"/>
    <property type="project" value="InterPro"/>
</dbReference>
<dbReference type="InterPro" id="IPR013154">
    <property type="entry name" value="ADH-like_N"/>
</dbReference>
<evidence type="ECO:0000256" key="3">
    <source>
        <dbReference type="ARBA" id="ARBA00022884"/>
    </source>
</evidence>
<dbReference type="SMART" id="SM00829">
    <property type="entry name" value="PKS_ER"/>
    <property type="match status" value="1"/>
</dbReference>
<dbReference type="GO" id="GO:0034456">
    <property type="term" value="C:UTP-C complex"/>
    <property type="evidence" value="ECO:0007669"/>
    <property type="project" value="TreeGrafter"/>
</dbReference>
<dbReference type="InterPro" id="IPR035367">
    <property type="entry name" value="Nrap_D2"/>
</dbReference>
<dbReference type="Pfam" id="PF17404">
    <property type="entry name" value="Nrap_D3"/>
    <property type="match status" value="1"/>
</dbReference>
<evidence type="ECO:0000313" key="9">
    <source>
        <dbReference type="Proteomes" id="UP000298061"/>
    </source>
</evidence>
<name>A0A4Z0A7S1_9AGAM</name>
<dbReference type="Pfam" id="PF17405">
    <property type="entry name" value="Nrap_D4"/>
    <property type="match status" value="1"/>
</dbReference>
<dbReference type="Pfam" id="PF17403">
    <property type="entry name" value="Nrap_D2"/>
    <property type="match status" value="1"/>
</dbReference>
<feature type="compositionally biased region" description="Low complexity" evidence="6">
    <location>
        <begin position="683"/>
        <end position="692"/>
    </location>
</feature>
<dbReference type="InterPro" id="IPR020843">
    <property type="entry name" value="ER"/>
</dbReference>
<keyword evidence="5" id="KW-0698">rRNA processing</keyword>
<dbReference type="Pfam" id="PF03813">
    <property type="entry name" value="Nrap"/>
    <property type="match status" value="1"/>
</dbReference>
<keyword evidence="5" id="KW-0687">Ribonucleoprotein</keyword>
<dbReference type="InterPro" id="IPR035369">
    <property type="entry name" value="Nrap_D4"/>
</dbReference>
<comment type="caution">
    <text evidence="8">The sequence shown here is derived from an EMBL/GenBank/DDBJ whole genome shotgun (WGS) entry which is preliminary data.</text>
</comment>
<keyword evidence="5" id="KW-0690">Ribosome biogenesis</keyword>
<dbReference type="OrthoDB" id="10251401at2759"/>
<keyword evidence="9" id="KW-1185">Reference proteome</keyword>
<reference evidence="8 9" key="1">
    <citation type="submission" date="2019-02" db="EMBL/GenBank/DDBJ databases">
        <title>Genome sequencing of the rare red list fungi Hericium alpestre (H. flagellum).</title>
        <authorList>
            <person name="Buettner E."/>
            <person name="Kellner H."/>
        </authorList>
    </citation>
    <scope>NUCLEOTIDE SEQUENCE [LARGE SCALE GENOMIC DNA]</scope>
    <source>
        <strain evidence="8 9">DSM 108284</strain>
    </source>
</reference>
<dbReference type="Gene3D" id="3.40.50.720">
    <property type="entry name" value="NAD(P)-binding Rossmann-like Domain"/>
    <property type="match status" value="1"/>
</dbReference>
<dbReference type="InterPro" id="IPR035082">
    <property type="entry name" value="Nrap_D1"/>
</dbReference>
<dbReference type="CDD" id="cd08249">
    <property type="entry name" value="enoyl_reductase_like"/>
    <property type="match status" value="1"/>
</dbReference>
<evidence type="ECO:0000256" key="5">
    <source>
        <dbReference type="RuleBase" id="RU364032"/>
    </source>
</evidence>
<dbReference type="Proteomes" id="UP000298061">
    <property type="component" value="Unassembled WGS sequence"/>
</dbReference>
<dbReference type="PANTHER" id="PTHR17972:SF0">
    <property type="entry name" value="NUCLEOLAR PROTEIN 6"/>
    <property type="match status" value="1"/>
</dbReference>
<comment type="subcellular location">
    <subcellularLocation>
        <location evidence="1 5">Nucleus</location>
        <location evidence="1 5">Nucleolus</location>
    </subcellularLocation>
</comment>
<feature type="region of interest" description="Disordered" evidence="6">
    <location>
        <begin position="362"/>
        <end position="431"/>
    </location>
</feature>
<dbReference type="InterPro" id="IPR035368">
    <property type="entry name" value="Nrap_D3"/>
</dbReference>